<gene>
    <name evidence="1" type="ORF">L6452_00418</name>
</gene>
<keyword evidence="2" id="KW-1185">Reference proteome</keyword>
<proteinExistence type="predicted"/>
<reference evidence="1 2" key="2">
    <citation type="journal article" date="2022" name="Mol. Ecol. Resour.">
        <title>The genomes of chicory, endive, great burdock and yacon provide insights into Asteraceae paleo-polyploidization history and plant inulin production.</title>
        <authorList>
            <person name="Fan W."/>
            <person name="Wang S."/>
            <person name="Wang H."/>
            <person name="Wang A."/>
            <person name="Jiang F."/>
            <person name="Liu H."/>
            <person name="Zhao H."/>
            <person name="Xu D."/>
            <person name="Zhang Y."/>
        </authorList>
    </citation>
    <scope>NUCLEOTIDE SEQUENCE [LARGE SCALE GENOMIC DNA]</scope>
    <source>
        <strain evidence="2">cv. Niubang</strain>
    </source>
</reference>
<evidence type="ECO:0000313" key="1">
    <source>
        <dbReference type="EMBL" id="KAI3769317.1"/>
    </source>
</evidence>
<organism evidence="1 2">
    <name type="scientific">Arctium lappa</name>
    <name type="common">Greater burdock</name>
    <name type="synonym">Lappa major</name>
    <dbReference type="NCBI Taxonomy" id="4217"/>
    <lineage>
        <taxon>Eukaryota</taxon>
        <taxon>Viridiplantae</taxon>
        <taxon>Streptophyta</taxon>
        <taxon>Embryophyta</taxon>
        <taxon>Tracheophyta</taxon>
        <taxon>Spermatophyta</taxon>
        <taxon>Magnoliopsida</taxon>
        <taxon>eudicotyledons</taxon>
        <taxon>Gunneridae</taxon>
        <taxon>Pentapetalae</taxon>
        <taxon>asterids</taxon>
        <taxon>campanulids</taxon>
        <taxon>Asterales</taxon>
        <taxon>Asteraceae</taxon>
        <taxon>Carduoideae</taxon>
        <taxon>Cardueae</taxon>
        <taxon>Arctiinae</taxon>
        <taxon>Arctium</taxon>
    </lineage>
</organism>
<accession>A0ACB9FFB3</accession>
<name>A0ACB9FFB3_ARCLA</name>
<comment type="caution">
    <text evidence="1">The sequence shown here is derived from an EMBL/GenBank/DDBJ whole genome shotgun (WGS) entry which is preliminary data.</text>
</comment>
<evidence type="ECO:0000313" key="2">
    <source>
        <dbReference type="Proteomes" id="UP001055879"/>
    </source>
</evidence>
<sequence>MANCHASLNRLKYNFLIKSGNDYQKYNISRKDLTFCSFGFISSICFSNSFDRVSNASFNLMEGKGRRAASLEKEMDVLQATGCATGVGRETDMRYRLLTREDGAGIVGGDEGCL</sequence>
<dbReference type="EMBL" id="CM042047">
    <property type="protein sequence ID" value="KAI3769317.1"/>
    <property type="molecule type" value="Genomic_DNA"/>
</dbReference>
<protein>
    <submittedName>
        <fullName evidence="1">Uncharacterized protein</fullName>
    </submittedName>
</protein>
<reference evidence="2" key="1">
    <citation type="journal article" date="2022" name="Mol. Ecol. Resour.">
        <title>The genomes of chicory, endive, great burdock and yacon provide insights into Asteraceae palaeo-polyploidization history and plant inulin production.</title>
        <authorList>
            <person name="Fan W."/>
            <person name="Wang S."/>
            <person name="Wang H."/>
            <person name="Wang A."/>
            <person name="Jiang F."/>
            <person name="Liu H."/>
            <person name="Zhao H."/>
            <person name="Xu D."/>
            <person name="Zhang Y."/>
        </authorList>
    </citation>
    <scope>NUCLEOTIDE SEQUENCE [LARGE SCALE GENOMIC DNA]</scope>
    <source>
        <strain evidence="2">cv. Niubang</strain>
    </source>
</reference>
<dbReference type="Proteomes" id="UP001055879">
    <property type="component" value="Linkage Group LG01"/>
</dbReference>